<evidence type="ECO:0000256" key="2">
    <source>
        <dbReference type="ARBA" id="ARBA00022512"/>
    </source>
</evidence>
<reference evidence="8 9" key="1">
    <citation type="submission" date="2018-11" db="EMBL/GenBank/DDBJ databases">
        <title>The Potential of Streptomyces as Biocontrol Agents against the Tomato grey mould, Botrytis cinerea (Gray mold) Frontiers in Microbiology.</title>
        <authorList>
            <person name="Li D."/>
        </authorList>
    </citation>
    <scope>NUCLEOTIDE SEQUENCE [LARGE SCALE GENOMIC DNA]</scope>
    <source>
        <strain evidence="8 9">NEAU-LD23</strain>
    </source>
</reference>
<organism evidence="8 9">
    <name type="scientific">Streptomyces botrytidirepellens</name>
    <dbReference type="NCBI Taxonomy" id="2486417"/>
    <lineage>
        <taxon>Bacteria</taxon>
        <taxon>Bacillati</taxon>
        <taxon>Actinomycetota</taxon>
        <taxon>Actinomycetes</taxon>
        <taxon>Kitasatosporales</taxon>
        <taxon>Streptomycetaceae</taxon>
        <taxon>Streptomyces</taxon>
    </lineage>
</organism>
<proteinExistence type="predicted"/>
<keyword evidence="6" id="KW-0034">Amyloid</keyword>
<gene>
    <name evidence="8" type="ORF">EEJ42_25200</name>
</gene>
<name>A0A3M8VRC7_9ACTN</name>
<keyword evidence="3" id="KW-0964">Secreted</keyword>
<feature type="domain" description="Chaplin" evidence="7">
    <location>
        <begin position="22"/>
        <end position="47"/>
    </location>
</feature>
<evidence type="ECO:0000256" key="5">
    <source>
        <dbReference type="ARBA" id="ARBA00022889"/>
    </source>
</evidence>
<keyword evidence="9" id="KW-1185">Reference proteome</keyword>
<evidence type="ECO:0000313" key="9">
    <source>
        <dbReference type="Proteomes" id="UP000275401"/>
    </source>
</evidence>
<accession>A0A3M8VRC7</accession>
<dbReference type="AlphaFoldDB" id="A0A3M8VRC7"/>
<dbReference type="GO" id="GO:0007155">
    <property type="term" value="P:cell adhesion"/>
    <property type="evidence" value="ECO:0007669"/>
    <property type="project" value="UniProtKB-KW"/>
</dbReference>
<evidence type="ECO:0000256" key="4">
    <source>
        <dbReference type="ARBA" id="ARBA00022729"/>
    </source>
</evidence>
<protein>
    <submittedName>
        <fullName evidence="8">Chaplin</fullName>
    </submittedName>
</protein>
<comment type="caution">
    <text evidence="8">The sequence shown here is derived from an EMBL/GenBank/DDBJ whole genome shotgun (WGS) entry which is preliminary data.</text>
</comment>
<evidence type="ECO:0000259" key="7">
    <source>
        <dbReference type="Pfam" id="PF03777"/>
    </source>
</evidence>
<comment type="subcellular location">
    <subcellularLocation>
        <location evidence="1">Secreted</location>
        <location evidence="1">Cell wall</location>
    </subcellularLocation>
</comment>
<evidence type="ECO:0000256" key="6">
    <source>
        <dbReference type="ARBA" id="ARBA00023087"/>
    </source>
</evidence>
<dbReference type="EMBL" id="RIBZ01000302">
    <property type="protein sequence ID" value="RNG19149.1"/>
    <property type="molecule type" value="Genomic_DNA"/>
</dbReference>
<evidence type="ECO:0000313" key="8">
    <source>
        <dbReference type="EMBL" id="RNG19149.1"/>
    </source>
</evidence>
<keyword evidence="4" id="KW-0732">Signal</keyword>
<keyword evidence="2" id="KW-0134">Cell wall</keyword>
<dbReference type="Pfam" id="PF03777">
    <property type="entry name" value="ChpA-C"/>
    <property type="match status" value="1"/>
</dbReference>
<dbReference type="Proteomes" id="UP000275401">
    <property type="component" value="Unassembled WGS sequence"/>
</dbReference>
<evidence type="ECO:0000256" key="1">
    <source>
        <dbReference type="ARBA" id="ARBA00004191"/>
    </source>
</evidence>
<keyword evidence="5" id="KW-0130">Cell adhesion</keyword>
<dbReference type="InterPro" id="IPR005528">
    <property type="entry name" value="ChpA-H"/>
</dbReference>
<evidence type="ECO:0000256" key="3">
    <source>
        <dbReference type="ARBA" id="ARBA00022525"/>
    </source>
</evidence>
<sequence length="49" mass="5380">MRQHHLGHRDHEPELLRLSPPAQVPVHVPVGVCGNTISVIGTMNPSFCD</sequence>